<feature type="compositionally biased region" description="Low complexity" evidence="1">
    <location>
        <begin position="56"/>
        <end position="65"/>
    </location>
</feature>
<feature type="compositionally biased region" description="Polar residues" evidence="1">
    <location>
        <begin position="574"/>
        <end position="586"/>
    </location>
</feature>
<organism evidence="2 3">
    <name type="scientific">Pristionchus pacificus</name>
    <name type="common">Parasitic nematode worm</name>
    <dbReference type="NCBI Taxonomy" id="54126"/>
    <lineage>
        <taxon>Eukaryota</taxon>
        <taxon>Metazoa</taxon>
        <taxon>Ecdysozoa</taxon>
        <taxon>Nematoda</taxon>
        <taxon>Chromadorea</taxon>
        <taxon>Rhabditida</taxon>
        <taxon>Rhabditina</taxon>
        <taxon>Diplogasteromorpha</taxon>
        <taxon>Diplogasteroidea</taxon>
        <taxon>Neodiplogasteridae</taxon>
        <taxon>Pristionchus</taxon>
    </lineage>
</organism>
<reference evidence="2" key="2">
    <citation type="submission" date="2022-06" db="UniProtKB">
        <authorList>
            <consortium name="EnsemblMetazoa"/>
        </authorList>
    </citation>
    <scope>IDENTIFICATION</scope>
    <source>
        <strain evidence="2">PS312</strain>
    </source>
</reference>
<evidence type="ECO:0000313" key="3">
    <source>
        <dbReference type="Proteomes" id="UP000005239"/>
    </source>
</evidence>
<feature type="compositionally biased region" description="Polar residues" evidence="1">
    <location>
        <begin position="551"/>
        <end position="564"/>
    </location>
</feature>
<evidence type="ECO:0000313" key="2">
    <source>
        <dbReference type="EnsemblMetazoa" id="PPA03441.1"/>
    </source>
</evidence>
<name>A0A2A6CU08_PRIPA</name>
<feature type="compositionally biased region" description="Low complexity" evidence="1">
    <location>
        <begin position="459"/>
        <end position="502"/>
    </location>
</feature>
<evidence type="ECO:0000256" key="1">
    <source>
        <dbReference type="SAM" id="MobiDB-lite"/>
    </source>
</evidence>
<feature type="region of interest" description="Disordered" evidence="1">
    <location>
        <begin position="1"/>
        <end position="77"/>
    </location>
</feature>
<keyword evidence="3" id="KW-1185">Reference proteome</keyword>
<feature type="region of interest" description="Disordered" evidence="1">
    <location>
        <begin position="334"/>
        <end position="412"/>
    </location>
</feature>
<gene>
    <name evidence="2" type="primary">WBGene00092995</name>
</gene>
<accession>A0A2A6CU08</accession>
<feature type="compositionally biased region" description="Polar residues" evidence="1">
    <location>
        <begin position="503"/>
        <end position="521"/>
    </location>
</feature>
<protein>
    <submittedName>
        <fullName evidence="2">Uncharacterized protein</fullName>
    </submittedName>
</protein>
<feature type="compositionally biased region" description="Basic and acidic residues" evidence="1">
    <location>
        <begin position="17"/>
        <end position="37"/>
    </location>
</feature>
<sequence>MQDLGAEALSPEFLDDYLPKNRPEVKKEVKEERKTSMEQRIPNGNGGEMGDQRSPQQQGQQQQQQMYYASADPRMSQERYERYSQQMMVSQPSGPSPASMQYTAEQQQQMQARTPEMHNGTPQMAGQQQLTLEQQQQLSAQRQAMMQRQYSSPALTGRPQEVSGQPMNGMVATSTQMAMNQGGFISPTYAHAQQTYVSYLPYTEQQARLALRQRQHPHLSAQPRSASMGSLPMNQQQPPAYQQYHYGQPRPNGMNPFTANGTPVPSNWQMAFQTEMPPAFLNYYHPGKAHPYFDHARRNLQYPYPMGTKDLGDRLVEPLTFGYLPDSIYFNPANDRRSGKGADPNFGGPSTSKAPKKRGAGAAGGGAGAKKQRRTNSDQADDARFVQPYPPNMTAQQQQRMASTTSSVVYPSGSGPQSFDGFTQPALPVQQQQQQMMQQSTPHMQLQRQMSAPAYSGLAQSAQESMQAARQQQQQALAHAQAQQAQAQAQYAAQQQQQQQQQPTNPVISHDGYQQSANGDSIFSDLQWRSQYTPQPTTPTAVPSQPVFRSPQPTNQQPAFNSVAQQQTQQSQQPGSNEQMYWNQQQ</sequence>
<dbReference type="EnsemblMetazoa" id="PPA03441.1">
    <property type="protein sequence ID" value="PPA03441.1"/>
    <property type="gene ID" value="WBGene00092995"/>
</dbReference>
<feature type="region of interest" description="Disordered" evidence="1">
    <location>
        <begin position="453"/>
        <end position="586"/>
    </location>
</feature>
<feature type="compositionally biased region" description="Polar residues" evidence="1">
    <location>
        <begin position="527"/>
        <end position="543"/>
    </location>
</feature>
<dbReference type="Proteomes" id="UP000005239">
    <property type="component" value="Unassembled WGS sequence"/>
</dbReference>
<accession>A0A8R1Y6J5</accession>
<reference evidence="3" key="1">
    <citation type="journal article" date="2008" name="Nat. Genet.">
        <title>The Pristionchus pacificus genome provides a unique perspective on nematode lifestyle and parasitism.</title>
        <authorList>
            <person name="Dieterich C."/>
            <person name="Clifton S.W."/>
            <person name="Schuster L.N."/>
            <person name="Chinwalla A."/>
            <person name="Delehaunty K."/>
            <person name="Dinkelacker I."/>
            <person name="Fulton L."/>
            <person name="Fulton R."/>
            <person name="Godfrey J."/>
            <person name="Minx P."/>
            <person name="Mitreva M."/>
            <person name="Roeseler W."/>
            <person name="Tian H."/>
            <person name="Witte H."/>
            <person name="Yang S.P."/>
            <person name="Wilson R.K."/>
            <person name="Sommer R.J."/>
        </authorList>
    </citation>
    <scope>NUCLEOTIDE SEQUENCE [LARGE SCALE GENOMIC DNA]</scope>
    <source>
        <strain evidence="3">PS312</strain>
    </source>
</reference>
<dbReference type="AlphaFoldDB" id="A0A2A6CU08"/>
<proteinExistence type="predicted"/>
<feature type="compositionally biased region" description="Polar residues" evidence="1">
    <location>
        <begin position="393"/>
        <end position="412"/>
    </location>
</feature>